<proteinExistence type="predicted"/>
<organism evidence="1 2">
    <name type="scientific">Polyangium jinanense</name>
    <dbReference type="NCBI Taxonomy" id="2829994"/>
    <lineage>
        <taxon>Bacteria</taxon>
        <taxon>Pseudomonadati</taxon>
        <taxon>Myxococcota</taxon>
        <taxon>Polyangia</taxon>
        <taxon>Polyangiales</taxon>
        <taxon>Polyangiaceae</taxon>
        <taxon>Polyangium</taxon>
    </lineage>
</organism>
<dbReference type="EMBL" id="JAGTJJ010000001">
    <property type="protein sequence ID" value="MDC3979762.1"/>
    <property type="molecule type" value="Genomic_DNA"/>
</dbReference>
<comment type="caution">
    <text evidence="1">The sequence shown here is derived from an EMBL/GenBank/DDBJ whole genome shotgun (WGS) entry which is preliminary data.</text>
</comment>
<dbReference type="AlphaFoldDB" id="A0A9X4AR57"/>
<gene>
    <name evidence="1" type="ORF">KEG57_04575</name>
</gene>
<name>A0A9X4AR57_9BACT</name>
<sequence length="102" mass="11590">MSFLVPYYVLHSYRYLFFDEPDGHGNLFPPAERRIELTPEEQPYADGIAQEIAVAYPGYELMPPEIGHVVVPDVQHPSKWAGEATIYDCLIDELTLPPKKDA</sequence>
<evidence type="ECO:0000313" key="2">
    <source>
        <dbReference type="Proteomes" id="UP001151081"/>
    </source>
</evidence>
<dbReference type="RefSeq" id="WP_272417796.1">
    <property type="nucleotide sequence ID" value="NZ_JAGTJJ010000001.1"/>
</dbReference>
<accession>A0A9X4AR57</accession>
<dbReference type="Proteomes" id="UP001151081">
    <property type="component" value="Unassembled WGS sequence"/>
</dbReference>
<keyword evidence="2" id="KW-1185">Reference proteome</keyword>
<reference evidence="1 2" key="1">
    <citation type="submission" date="2021-04" db="EMBL/GenBank/DDBJ databases">
        <title>Genome analysis of Polyangium sp.</title>
        <authorList>
            <person name="Li Y."/>
            <person name="Wang J."/>
        </authorList>
    </citation>
    <scope>NUCLEOTIDE SEQUENCE [LARGE SCALE GENOMIC DNA]</scope>
    <source>
        <strain evidence="1 2">SDU14</strain>
    </source>
</reference>
<evidence type="ECO:0000313" key="1">
    <source>
        <dbReference type="EMBL" id="MDC3979762.1"/>
    </source>
</evidence>
<protein>
    <submittedName>
        <fullName evidence="1">Uncharacterized protein</fullName>
    </submittedName>
</protein>